<dbReference type="Proteomes" id="UP000678499">
    <property type="component" value="Unassembled WGS sequence"/>
</dbReference>
<proteinExistence type="predicted"/>
<dbReference type="EMBL" id="OA884241">
    <property type="protein sequence ID" value="CAD7280500.1"/>
    <property type="molecule type" value="Genomic_DNA"/>
</dbReference>
<reference evidence="2" key="1">
    <citation type="submission" date="2020-11" db="EMBL/GenBank/DDBJ databases">
        <authorList>
            <person name="Tran Van P."/>
        </authorList>
    </citation>
    <scope>NUCLEOTIDE SEQUENCE</scope>
</reference>
<evidence type="ECO:0000313" key="3">
    <source>
        <dbReference type="Proteomes" id="UP000678499"/>
    </source>
</evidence>
<sequence>MPRRVEEYLIFEKKSKTFIQYKKKMTPSVSMTRGVLQVLFLLIGNVLLIQVAKSSAFPTSNIKLEDFQERLLQQKQEETVNFNKENFADCLVEIGHNVLNESDRFSSHDSRDYGSLMSKQPCVTAIMDQHHQSLNSSEISSEDSSSGNSSASSLANNRVGRQSASEMYCLFCPAEKPEDLYRNFAKCFTGSDPVCCSCILFASVNFALTVVSFMG</sequence>
<keyword evidence="3" id="KW-1185">Reference proteome</keyword>
<dbReference type="AlphaFoldDB" id="A0A7R9GFC6"/>
<accession>A0A7R9GFC6</accession>
<gene>
    <name evidence="2" type="ORF">NMOB1V02_LOCUS8159</name>
</gene>
<evidence type="ECO:0000313" key="2">
    <source>
        <dbReference type="EMBL" id="CAD7280500.1"/>
    </source>
</evidence>
<protein>
    <submittedName>
        <fullName evidence="2">Uncharacterized protein</fullName>
    </submittedName>
</protein>
<name>A0A7R9GFC6_9CRUS</name>
<dbReference type="EMBL" id="CAJPEX010002204">
    <property type="protein sequence ID" value="CAG0920652.1"/>
    <property type="molecule type" value="Genomic_DNA"/>
</dbReference>
<feature type="region of interest" description="Disordered" evidence="1">
    <location>
        <begin position="136"/>
        <end position="156"/>
    </location>
</feature>
<organism evidence="2">
    <name type="scientific">Notodromas monacha</name>
    <dbReference type="NCBI Taxonomy" id="399045"/>
    <lineage>
        <taxon>Eukaryota</taxon>
        <taxon>Metazoa</taxon>
        <taxon>Ecdysozoa</taxon>
        <taxon>Arthropoda</taxon>
        <taxon>Crustacea</taxon>
        <taxon>Oligostraca</taxon>
        <taxon>Ostracoda</taxon>
        <taxon>Podocopa</taxon>
        <taxon>Podocopida</taxon>
        <taxon>Cypridocopina</taxon>
        <taxon>Cypridoidea</taxon>
        <taxon>Cyprididae</taxon>
        <taxon>Notodromas</taxon>
    </lineage>
</organism>
<evidence type="ECO:0000256" key="1">
    <source>
        <dbReference type="SAM" id="MobiDB-lite"/>
    </source>
</evidence>